<feature type="transmembrane region" description="Helical" evidence="1">
    <location>
        <begin position="44"/>
        <end position="64"/>
    </location>
</feature>
<organism evidence="2 3">
    <name type="scientific">Ornithinimicrobium cryptoxanthini</name>
    <dbReference type="NCBI Taxonomy" id="2934161"/>
    <lineage>
        <taxon>Bacteria</taxon>
        <taxon>Bacillati</taxon>
        <taxon>Actinomycetota</taxon>
        <taxon>Actinomycetes</taxon>
        <taxon>Micrococcales</taxon>
        <taxon>Ornithinimicrobiaceae</taxon>
        <taxon>Ornithinimicrobium</taxon>
    </lineage>
</organism>
<dbReference type="InterPro" id="IPR024079">
    <property type="entry name" value="MetalloPept_cat_dom_sf"/>
</dbReference>
<dbReference type="EMBL" id="CP099490">
    <property type="protein sequence ID" value="USQ77672.1"/>
    <property type="molecule type" value="Genomic_DNA"/>
</dbReference>
<keyword evidence="1" id="KW-0472">Membrane</keyword>
<dbReference type="SUPFAM" id="SSF55486">
    <property type="entry name" value="Metalloproteases ('zincins'), catalytic domain"/>
    <property type="match status" value="1"/>
</dbReference>
<keyword evidence="1" id="KW-0812">Transmembrane</keyword>
<keyword evidence="1" id="KW-1133">Transmembrane helix</keyword>
<reference evidence="2" key="1">
    <citation type="submission" date="2022-06" db="EMBL/GenBank/DDBJ databases">
        <title>Ornithinimicrobium JY.X270.</title>
        <authorList>
            <person name="Huang Y."/>
        </authorList>
    </citation>
    <scope>NUCLEOTIDE SEQUENCE</scope>
    <source>
        <strain evidence="2">JY.X270</strain>
    </source>
</reference>
<dbReference type="Gene3D" id="3.40.390.10">
    <property type="entry name" value="Collagenase (Catalytic Domain)"/>
    <property type="match status" value="1"/>
</dbReference>
<evidence type="ECO:0000313" key="2">
    <source>
        <dbReference type="EMBL" id="USQ77672.1"/>
    </source>
</evidence>
<evidence type="ECO:0000256" key="1">
    <source>
        <dbReference type="SAM" id="Phobius"/>
    </source>
</evidence>
<proteinExistence type="predicted"/>
<evidence type="ECO:0000313" key="3">
    <source>
        <dbReference type="Proteomes" id="UP001056535"/>
    </source>
</evidence>
<evidence type="ECO:0008006" key="4">
    <source>
        <dbReference type="Google" id="ProtNLM"/>
    </source>
</evidence>
<name>A0ABY4YM47_9MICO</name>
<accession>A0ABY4YM47</accession>
<gene>
    <name evidence="2" type="ORF">NF557_07160</name>
</gene>
<keyword evidence="3" id="KW-1185">Reference proteome</keyword>
<protein>
    <recommendedName>
        <fullName evidence="4">Matrixin</fullName>
    </recommendedName>
</protein>
<sequence length="278" mass="30363">MFGARRRRQREMERRLRELDWLDQAYGIGAYAPSGAPPRRPSRIPGAIALLVVMGVTTSAVFTMQPQVFPDRVHDWLGTNPERLLPVRDIPIGPGDFSFIATQPDSDEPVAYNPCEVIEVEINPEGAPDDHEELVTRAMAHTSDATGLQFELVGTTDERGFDSMSMNDPVMVLWSEQDEVADLAGSIAGLGGSYRIEPIGGGKQRYVTGFVVLDREAFADLRSDEVRQGIVDHEFGHLVGLGHVDDPRQLMHEHGGINMAYGNGDLAGLAALGSVACR</sequence>
<dbReference type="Proteomes" id="UP001056535">
    <property type="component" value="Chromosome"/>
</dbReference>
<dbReference type="RefSeq" id="WP_252623057.1">
    <property type="nucleotide sequence ID" value="NZ_CP099490.1"/>
</dbReference>